<feature type="domain" description="AB hydrolase-1" evidence="1">
    <location>
        <begin position="54"/>
        <end position="153"/>
    </location>
</feature>
<evidence type="ECO:0000259" key="1">
    <source>
        <dbReference type="Pfam" id="PF00561"/>
    </source>
</evidence>
<dbReference type="EMBL" id="BNAW01000027">
    <property type="protein sequence ID" value="GHG27419.1"/>
    <property type="molecule type" value="Genomic_DNA"/>
</dbReference>
<dbReference type="RefSeq" id="WP_191314077.1">
    <property type="nucleotide sequence ID" value="NZ_BNAW01000027.1"/>
</dbReference>
<dbReference type="InterPro" id="IPR029058">
    <property type="entry name" value="AB_hydrolase_fold"/>
</dbReference>
<protein>
    <submittedName>
        <fullName evidence="2">Carboxylesterase</fullName>
    </submittedName>
</protein>
<sequence length="303" mass="32451">MRDIGTFRDPAARARYDAAYDLAMSRCPVPDEVLDVGTEHGTTRVYRFGEGDAPPLVLLPGMAATSASFAELLPALAGTGPVYTVDTLGEPGRSVQRKPITGHADRARCLDDVFAELSFGEVHLAGGSTGGWHCVNQAVHLPGRLASISLLDPTTVTAPFSRGVLALGLLCAVVRTEGMLRWLVHRTTGGDSLDRPDVRLVLAGIREYRPRVPFQTCPSEERLRAMRMPVLAVFAGRSGVHDAQLAARRLREFVPHADVEVRPGLTHGFAFGPGELGHFAARVLTFTGRRTTTVDGPGPAKSG</sequence>
<evidence type="ECO:0000313" key="3">
    <source>
        <dbReference type="Proteomes" id="UP000649955"/>
    </source>
</evidence>
<keyword evidence="3" id="KW-1185">Reference proteome</keyword>
<reference evidence="3" key="1">
    <citation type="journal article" date="2019" name="Int. J. Syst. Evol. Microbiol.">
        <title>The Global Catalogue of Microorganisms (GCM) 10K type strain sequencing project: providing services to taxonomists for standard genome sequencing and annotation.</title>
        <authorList>
            <consortium name="The Broad Institute Genomics Platform"/>
            <consortium name="The Broad Institute Genome Sequencing Center for Infectious Disease"/>
            <person name="Wu L."/>
            <person name="Ma J."/>
        </authorList>
    </citation>
    <scope>NUCLEOTIDE SEQUENCE [LARGE SCALE GENOMIC DNA]</scope>
    <source>
        <strain evidence="3">CGMCC 4.7680</strain>
    </source>
</reference>
<dbReference type="Pfam" id="PF00561">
    <property type="entry name" value="Abhydrolase_1"/>
    <property type="match status" value="1"/>
</dbReference>
<evidence type="ECO:0000313" key="2">
    <source>
        <dbReference type="EMBL" id="GHG27419.1"/>
    </source>
</evidence>
<proteinExistence type="predicted"/>
<comment type="caution">
    <text evidence="2">The sequence shown here is derived from an EMBL/GenBank/DDBJ whole genome shotgun (WGS) entry which is preliminary data.</text>
</comment>
<dbReference type="SUPFAM" id="SSF53474">
    <property type="entry name" value="alpha/beta-Hydrolases"/>
    <property type="match status" value="1"/>
</dbReference>
<accession>A0ABQ3KHR3</accession>
<name>A0ABQ3KHR3_9PSEU</name>
<gene>
    <name evidence="2" type="ORF">GCM10017567_53540</name>
</gene>
<dbReference type="InterPro" id="IPR000073">
    <property type="entry name" value="AB_hydrolase_1"/>
</dbReference>
<dbReference type="Gene3D" id="3.40.50.1820">
    <property type="entry name" value="alpha/beta hydrolase"/>
    <property type="match status" value="1"/>
</dbReference>
<dbReference type="Proteomes" id="UP000649955">
    <property type="component" value="Unassembled WGS sequence"/>
</dbReference>
<organism evidence="2 3">
    <name type="scientific">Amycolatopsis bullii</name>
    <dbReference type="NCBI Taxonomy" id="941987"/>
    <lineage>
        <taxon>Bacteria</taxon>
        <taxon>Bacillati</taxon>
        <taxon>Actinomycetota</taxon>
        <taxon>Actinomycetes</taxon>
        <taxon>Pseudonocardiales</taxon>
        <taxon>Pseudonocardiaceae</taxon>
        <taxon>Amycolatopsis</taxon>
    </lineage>
</organism>